<name>A0AAV9NH98_9EURO</name>
<feature type="domain" description="AB hydrolase-1" evidence="1">
    <location>
        <begin position="44"/>
        <end position="272"/>
    </location>
</feature>
<comment type="caution">
    <text evidence="2">The sequence shown here is derived from an EMBL/GenBank/DDBJ whole genome shotgun (WGS) entry which is preliminary data.</text>
</comment>
<dbReference type="InterPro" id="IPR029058">
    <property type="entry name" value="AB_hydrolase_fold"/>
</dbReference>
<dbReference type="InterPro" id="IPR000073">
    <property type="entry name" value="AB_hydrolase_1"/>
</dbReference>
<dbReference type="EMBL" id="JAVRRD010000007">
    <property type="protein sequence ID" value="KAK5056812.1"/>
    <property type="molecule type" value="Genomic_DNA"/>
</dbReference>
<dbReference type="SUPFAM" id="SSF53474">
    <property type="entry name" value="alpha/beta-Hydrolases"/>
    <property type="match status" value="1"/>
</dbReference>
<dbReference type="InterPro" id="IPR052897">
    <property type="entry name" value="Sec-Metab_Biosynth_Hydrolase"/>
</dbReference>
<accession>A0AAV9NH98</accession>
<dbReference type="Pfam" id="PF12697">
    <property type="entry name" value="Abhydrolase_6"/>
    <property type="match status" value="1"/>
</dbReference>
<dbReference type="Gene3D" id="3.40.50.1820">
    <property type="entry name" value="alpha/beta hydrolase"/>
    <property type="match status" value="1"/>
</dbReference>
<organism evidence="2 3">
    <name type="scientific">Exophiala bonariae</name>
    <dbReference type="NCBI Taxonomy" id="1690606"/>
    <lineage>
        <taxon>Eukaryota</taxon>
        <taxon>Fungi</taxon>
        <taxon>Dikarya</taxon>
        <taxon>Ascomycota</taxon>
        <taxon>Pezizomycotina</taxon>
        <taxon>Eurotiomycetes</taxon>
        <taxon>Chaetothyriomycetidae</taxon>
        <taxon>Chaetothyriales</taxon>
        <taxon>Herpotrichiellaceae</taxon>
        <taxon>Exophiala</taxon>
    </lineage>
</organism>
<protein>
    <recommendedName>
        <fullName evidence="1">AB hydrolase-1 domain-containing protein</fullName>
    </recommendedName>
</protein>
<dbReference type="PANTHER" id="PTHR37017:SF11">
    <property type="entry name" value="ESTERASE_LIPASE_THIOESTERASE DOMAIN-CONTAINING PROTEIN"/>
    <property type="match status" value="1"/>
</dbReference>
<dbReference type="RefSeq" id="XP_064708528.1">
    <property type="nucleotide sequence ID" value="XM_064855868.1"/>
</dbReference>
<sequence>MREGALGDYKVWDLSQITTRPRTESLKKGQIKFYKEQMAAKPVIIFVPGAWHPPSAFEPVTKRLEAAGYETKGVHLATVGAAEPTEDFQPDVDAIQAAIRGSADEGKDVMLFVHSYGGVVGSEAVRGLDKASREKEGKPGGVSHMYFCCAFALPEGVSLMDALQGKPLPWFGISEDERSVVPKTPIETFYKDVADPEACVDILKPHSYRAFFSKATYPGWKHVARTYLYCEKDMAIPIHAQKGMVEASGVEWRTESLDASHSPFLSMPEEVANSVRRAAGESV</sequence>
<gene>
    <name evidence="2" type="ORF">LTR84_012344</name>
</gene>
<dbReference type="Proteomes" id="UP001358417">
    <property type="component" value="Unassembled WGS sequence"/>
</dbReference>
<keyword evidence="3" id="KW-1185">Reference proteome</keyword>
<evidence type="ECO:0000259" key="1">
    <source>
        <dbReference type="Pfam" id="PF12697"/>
    </source>
</evidence>
<proteinExistence type="predicted"/>
<evidence type="ECO:0000313" key="3">
    <source>
        <dbReference type="Proteomes" id="UP001358417"/>
    </source>
</evidence>
<dbReference type="AlphaFoldDB" id="A0AAV9NH98"/>
<reference evidence="2 3" key="1">
    <citation type="submission" date="2023-08" db="EMBL/GenBank/DDBJ databases">
        <title>Black Yeasts Isolated from many extreme environments.</title>
        <authorList>
            <person name="Coleine C."/>
            <person name="Stajich J.E."/>
            <person name="Selbmann L."/>
        </authorList>
    </citation>
    <scope>NUCLEOTIDE SEQUENCE [LARGE SCALE GENOMIC DNA]</scope>
    <source>
        <strain evidence="2 3">CCFEE 5792</strain>
    </source>
</reference>
<evidence type="ECO:0000313" key="2">
    <source>
        <dbReference type="EMBL" id="KAK5056812.1"/>
    </source>
</evidence>
<dbReference type="GeneID" id="89980491"/>
<dbReference type="PANTHER" id="PTHR37017">
    <property type="entry name" value="AB HYDROLASE-1 DOMAIN-CONTAINING PROTEIN-RELATED"/>
    <property type="match status" value="1"/>
</dbReference>